<dbReference type="PANTHER" id="PTHR47381:SF3">
    <property type="entry name" value="ALPHA_BETA-HYDROLASES SUPERFAMILY PROTEIN"/>
    <property type="match status" value="1"/>
</dbReference>
<accession>A0A164TRM8</accession>
<proteinExistence type="predicted"/>
<dbReference type="STRING" id="1314777.A0A164TRM8"/>
<dbReference type="InterPro" id="IPR029058">
    <property type="entry name" value="AB_hydrolase_fold"/>
</dbReference>
<dbReference type="Gene3D" id="3.40.50.1820">
    <property type="entry name" value="alpha/beta hydrolase"/>
    <property type="match status" value="1"/>
</dbReference>
<dbReference type="AlphaFoldDB" id="A0A164TRM8"/>
<name>A0A164TRM8_9AGAM</name>
<gene>
    <name evidence="1" type="ORF">SISNIDRAFT_442489</name>
</gene>
<sequence>MVVSKQSIPVAGLEVTIYKDDSLNAPTNLPVTVLFILHGRQGSAKDADKIADHVFDHVSTQSKSQPPASARDLVIVAFDQRNHGSRLISALGNEGWNQSNPSKDNKQHASVVLHARNGTARDVSFLIDFLPAYLYPNGERQIVEWVTAGVSLGGHATWLVLRNEPRVKIGIPIIGCPDYLKLMSIRANENNLSLDPPYMPDSLKGYIQENDPAATPHAAQAGNPFWGKSVLVLSGKIDKLVQWEASADFVDALNVGPGEKRVVVEATAGHEVTPAMLNELAAFVWRRAIVSASPSL</sequence>
<dbReference type="SUPFAM" id="SSF53474">
    <property type="entry name" value="alpha/beta-Hydrolases"/>
    <property type="match status" value="1"/>
</dbReference>
<evidence type="ECO:0000313" key="1">
    <source>
        <dbReference type="EMBL" id="KZS92582.1"/>
    </source>
</evidence>
<keyword evidence="2" id="KW-1185">Reference proteome</keyword>
<protein>
    <recommendedName>
        <fullName evidence="3">Alpha/beta-hydrolase</fullName>
    </recommendedName>
</protein>
<dbReference type="PANTHER" id="PTHR47381">
    <property type="entry name" value="ALPHA/BETA-HYDROLASES SUPERFAMILY PROTEIN"/>
    <property type="match status" value="1"/>
</dbReference>
<dbReference type="Proteomes" id="UP000076722">
    <property type="component" value="Unassembled WGS sequence"/>
</dbReference>
<reference evidence="1 2" key="1">
    <citation type="journal article" date="2016" name="Mol. Biol. Evol.">
        <title>Comparative Genomics of Early-Diverging Mushroom-Forming Fungi Provides Insights into the Origins of Lignocellulose Decay Capabilities.</title>
        <authorList>
            <person name="Nagy L.G."/>
            <person name="Riley R."/>
            <person name="Tritt A."/>
            <person name="Adam C."/>
            <person name="Daum C."/>
            <person name="Floudas D."/>
            <person name="Sun H."/>
            <person name="Yadav J.S."/>
            <person name="Pangilinan J."/>
            <person name="Larsson K.H."/>
            <person name="Matsuura K."/>
            <person name="Barry K."/>
            <person name="Labutti K."/>
            <person name="Kuo R."/>
            <person name="Ohm R.A."/>
            <person name="Bhattacharya S.S."/>
            <person name="Shirouzu T."/>
            <person name="Yoshinaga Y."/>
            <person name="Martin F.M."/>
            <person name="Grigoriev I.V."/>
            <person name="Hibbett D.S."/>
        </authorList>
    </citation>
    <scope>NUCLEOTIDE SEQUENCE [LARGE SCALE GENOMIC DNA]</scope>
    <source>
        <strain evidence="1 2">HHB9708</strain>
    </source>
</reference>
<dbReference type="EMBL" id="KV419410">
    <property type="protein sequence ID" value="KZS92582.1"/>
    <property type="molecule type" value="Genomic_DNA"/>
</dbReference>
<organism evidence="1 2">
    <name type="scientific">Sistotremastrum niveocremeum HHB9708</name>
    <dbReference type="NCBI Taxonomy" id="1314777"/>
    <lineage>
        <taxon>Eukaryota</taxon>
        <taxon>Fungi</taxon>
        <taxon>Dikarya</taxon>
        <taxon>Basidiomycota</taxon>
        <taxon>Agaricomycotina</taxon>
        <taxon>Agaricomycetes</taxon>
        <taxon>Sistotremastrales</taxon>
        <taxon>Sistotremastraceae</taxon>
        <taxon>Sertulicium</taxon>
        <taxon>Sertulicium niveocremeum</taxon>
    </lineage>
</organism>
<evidence type="ECO:0008006" key="3">
    <source>
        <dbReference type="Google" id="ProtNLM"/>
    </source>
</evidence>
<dbReference type="OrthoDB" id="2152248at2759"/>
<evidence type="ECO:0000313" key="2">
    <source>
        <dbReference type="Proteomes" id="UP000076722"/>
    </source>
</evidence>